<evidence type="ECO:0000313" key="3">
    <source>
        <dbReference type="EMBL" id="KAB8336846.1"/>
    </source>
</evidence>
<keyword evidence="2" id="KW-0812">Transmembrane</keyword>
<protein>
    <submittedName>
        <fullName evidence="3">Uncharacterized protein</fullName>
    </submittedName>
</protein>
<keyword evidence="2" id="KW-0472">Membrane</keyword>
<dbReference type="Proteomes" id="UP000327013">
    <property type="component" value="Unassembled WGS sequence"/>
</dbReference>
<keyword evidence="4" id="KW-1185">Reference proteome</keyword>
<reference evidence="3 4" key="1">
    <citation type="submission" date="2019-06" db="EMBL/GenBank/DDBJ databases">
        <title>A chromosomal-level reference genome of Carpinus fangiana (Coryloideae, Betulaceae).</title>
        <authorList>
            <person name="Yang X."/>
            <person name="Wang Z."/>
            <person name="Zhang L."/>
            <person name="Hao G."/>
            <person name="Liu J."/>
            <person name="Yang Y."/>
        </authorList>
    </citation>
    <scope>NUCLEOTIDE SEQUENCE [LARGE SCALE GENOMIC DNA]</scope>
    <source>
        <strain evidence="3">Cfa_2016G</strain>
        <tissue evidence="3">Leaf</tissue>
    </source>
</reference>
<sequence length="330" mass="36195">MVLLVQGPCRLIRLTPSWRLGQSNVFQLSRSFATGRLSLAKGSPTRTKTTPTKGNVPAVKPSKSIPARGSAPLKPAQAPSITKAPTSSRHAGRPTPELATTSAATIAKETSIPNAKESPAPLSRTTEKLVYPERLLIFHAGTGRTIFLSCTKLSGIFLVIFTGLFIAPAYYFSPLEPTYLAFVYMAGSCIPLALMTFTAAPFVTYVHLAVPAWARHSAARLQRYAQNLPSTAELDVTSLKWIWPRVTRLNASELYLHQGKLTGAMTLRREVPRHVQESRKWYAWRPIKKFYVGGKAGKKSAEPWVWDGVMGSIIRGFPKAKVERRPAGGV</sequence>
<proteinExistence type="predicted"/>
<accession>A0A5N6KNW4</accession>
<name>A0A5N6KNW4_9ROSI</name>
<keyword evidence="2" id="KW-1133">Transmembrane helix</keyword>
<evidence type="ECO:0000256" key="1">
    <source>
        <dbReference type="SAM" id="MobiDB-lite"/>
    </source>
</evidence>
<evidence type="ECO:0000256" key="2">
    <source>
        <dbReference type="SAM" id="Phobius"/>
    </source>
</evidence>
<evidence type="ECO:0000313" key="4">
    <source>
        <dbReference type="Proteomes" id="UP000327013"/>
    </source>
</evidence>
<organism evidence="3 4">
    <name type="scientific">Carpinus fangiana</name>
    <dbReference type="NCBI Taxonomy" id="176857"/>
    <lineage>
        <taxon>Eukaryota</taxon>
        <taxon>Viridiplantae</taxon>
        <taxon>Streptophyta</taxon>
        <taxon>Embryophyta</taxon>
        <taxon>Tracheophyta</taxon>
        <taxon>Spermatophyta</taxon>
        <taxon>Magnoliopsida</taxon>
        <taxon>eudicotyledons</taxon>
        <taxon>Gunneridae</taxon>
        <taxon>Pentapetalae</taxon>
        <taxon>rosids</taxon>
        <taxon>fabids</taxon>
        <taxon>Fagales</taxon>
        <taxon>Betulaceae</taxon>
        <taxon>Carpinus</taxon>
    </lineage>
</organism>
<dbReference type="AlphaFoldDB" id="A0A5N6KNW4"/>
<gene>
    <name evidence="3" type="ORF">FH972_021154</name>
</gene>
<comment type="caution">
    <text evidence="3">The sequence shown here is derived from an EMBL/GenBank/DDBJ whole genome shotgun (WGS) entry which is preliminary data.</text>
</comment>
<feature type="transmembrane region" description="Helical" evidence="2">
    <location>
        <begin position="192"/>
        <end position="214"/>
    </location>
</feature>
<feature type="compositionally biased region" description="Polar residues" evidence="1">
    <location>
        <begin position="79"/>
        <end position="89"/>
    </location>
</feature>
<feature type="transmembrane region" description="Helical" evidence="2">
    <location>
        <begin position="153"/>
        <end position="172"/>
    </location>
</feature>
<feature type="compositionally biased region" description="Polar residues" evidence="1">
    <location>
        <begin position="44"/>
        <end position="53"/>
    </location>
</feature>
<dbReference type="EMBL" id="VIBQ01000009">
    <property type="protein sequence ID" value="KAB8336846.1"/>
    <property type="molecule type" value="Genomic_DNA"/>
</dbReference>
<feature type="region of interest" description="Disordered" evidence="1">
    <location>
        <begin position="38"/>
        <end position="104"/>
    </location>
</feature>
<dbReference type="OrthoDB" id="2386090at2759"/>